<dbReference type="PANTHER" id="PTHR48069">
    <property type="entry name" value="DIHYDROFOLATE REDUCTASE"/>
    <property type="match status" value="1"/>
</dbReference>
<evidence type="ECO:0000313" key="11">
    <source>
        <dbReference type="Proteomes" id="UP000242754"/>
    </source>
</evidence>
<dbReference type="EC" id="1.5.1.3" evidence="3 8"/>
<comment type="pathway">
    <text evidence="1 8">Cofactor biosynthesis; tetrahydrofolate biosynthesis; 5,6,7,8-tetrahydrofolate from 7,8-dihydrofolate: step 1/1.</text>
</comment>
<evidence type="ECO:0000256" key="7">
    <source>
        <dbReference type="ARBA" id="ARBA00025067"/>
    </source>
</evidence>
<organism evidence="10 11">
    <name type="scientific">Trichococcus palustris</name>
    <dbReference type="NCBI Taxonomy" id="140314"/>
    <lineage>
        <taxon>Bacteria</taxon>
        <taxon>Bacillati</taxon>
        <taxon>Bacillota</taxon>
        <taxon>Bacilli</taxon>
        <taxon>Lactobacillales</taxon>
        <taxon>Carnobacteriaceae</taxon>
        <taxon>Trichococcus</taxon>
    </lineage>
</organism>
<dbReference type="InterPro" id="IPR012259">
    <property type="entry name" value="DHFR"/>
</dbReference>
<accession>A0A143Y955</accession>
<evidence type="ECO:0000256" key="6">
    <source>
        <dbReference type="ARBA" id="ARBA00023002"/>
    </source>
</evidence>
<dbReference type="GO" id="GO:0046654">
    <property type="term" value="P:tetrahydrofolate biosynthetic process"/>
    <property type="evidence" value="ECO:0007669"/>
    <property type="project" value="UniProtKB-UniPathway"/>
</dbReference>
<dbReference type="PROSITE" id="PS51330">
    <property type="entry name" value="DHFR_2"/>
    <property type="match status" value="1"/>
</dbReference>
<dbReference type="PRINTS" id="PR00070">
    <property type="entry name" value="DHFR"/>
</dbReference>
<dbReference type="AlphaFoldDB" id="A0A143Y955"/>
<dbReference type="FunFam" id="3.40.430.10:FF:000001">
    <property type="entry name" value="Dihydrofolate reductase"/>
    <property type="match status" value="1"/>
</dbReference>
<gene>
    <name evidence="10" type="ORF">Tpal_568</name>
</gene>
<evidence type="ECO:0000256" key="3">
    <source>
        <dbReference type="ARBA" id="ARBA00012856"/>
    </source>
</evidence>
<dbReference type="InterPro" id="IPR024072">
    <property type="entry name" value="DHFR-like_dom_sf"/>
</dbReference>
<dbReference type="SUPFAM" id="SSF53597">
    <property type="entry name" value="Dihydrofolate reductase-like"/>
    <property type="match status" value="1"/>
</dbReference>
<dbReference type="PIRSF" id="PIRSF000194">
    <property type="entry name" value="DHFR"/>
    <property type="match status" value="1"/>
</dbReference>
<dbReference type="UniPathway" id="UPA00077">
    <property type="reaction ID" value="UER00158"/>
</dbReference>
<dbReference type="Pfam" id="PF00186">
    <property type="entry name" value="DHFR_1"/>
    <property type="match status" value="1"/>
</dbReference>
<comment type="similarity">
    <text evidence="2 8">Belongs to the dihydrofolate reductase family.</text>
</comment>
<dbReference type="GO" id="GO:0004146">
    <property type="term" value="F:dihydrofolate reductase activity"/>
    <property type="evidence" value="ECO:0007669"/>
    <property type="project" value="UniProtKB-EC"/>
</dbReference>
<dbReference type="STRING" id="140314.SAMN04488076_10152"/>
<reference evidence="10 11" key="1">
    <citation type="submission" date="2016-02" db="EMBL/GenBank/DDBJ databases">
        <authorList>
            <person name="Wen L."/>
            <person name="He K."/>
            <person name="Yang H."/>
        </authorList>
    </citation>
    <scope>NUCLEOTIDE SEQUENCE [LARGE SCALE GENOMIC DNA]</scope>
    <source>
        <strain evidence="10">Trichococcus palustris</strain>
    </source>
</reference>
<dbReference type="EMBL" id="FJNE01000002">
    <property type="protein sequence ID" value="CZQ84966.1"/>
    <property type="molecule type" value="Genomic_DNA"/>
</dbReference>
<dbReference type="GO" id="GO:0006730">
    <property type="term" value="P:one-carbon metabolic process"/>
    <property type="evidence" value="ECO:0007669"/>
    <property type="project" value="UniProtKB-KW"/>
</dbReference>
<name>A0A143Y955_9LACT</name>
<dbReference type="GO" id="GO:0046452">
    <property type="term" value="P:dihydrofolate metabolic process"/>
    <property type="evidence" value="ECO:0007669"/>
    <property type="project" value="TreeGrafter"/>
</dbReference>
<dbReference type="CDD" id="cd00209">
    <property type="entry name" value="DHFR"/>
    <property type="match status" value="1"/>
</dbReference>
<evidence type="ECO:0000256" key="4">
    <source>
        <dbReference type="ARBA" id="ARBA00022563"/>
    </source>
</evidence>
<evidence type="ECO:0000256" key="5">
    <source>
        <dbReference type="ARBA" id="ARBA00022857"/>
    </source>
</evidence>
<evidence type="ECO:0000259" key="9">
    <source>
        <dbReference type="PROSITE" id="PS51330"/>
    </source>
</evidence>
<keyword evidence="11" id="KW-1185">Reference proteome</keyword>
<evidence type="ECO:0000313" key="10">
    <source>
        <dbReference type="EMBL" id="CZQ84966.1"/>
    </source>
</evidence>
<keyword evidence="4 8" id="KW-0554">One-carbon metabolism</keyword>
<dbReference type="Gene3D" id="3.40.430.10">
    <property type="entry name" value="Dihydrofolate Reductase, subunit A"/>
    <property type="match status" value="1"/>
</dbReference>
<dbReference type="InterPro" id="IPR001796">
    <property type="entry name" value="DHFR_dom"/>
</dbReference>
<dbReference type="GO" id="GO:0070401">
    <property type="term" value="F:NADP+ binding"/>
    <property type="evidence" value="ECO:0007669"/>
    <property type="project" value="UniProtKB-ARBA"/>
</dbReference>
<feature type="domain" description="DHFR" evidence="9">
    <location>
        <begin position="28"/>
        <end position="187"/>
    </location>
</feature>
<evidence type="ECO:0000256" key="2">
    <source>
        <dbReference type="ARBA" id="ARBA00009539"/>
    </source>
</evidence>
<dbReference type="GO" id="GO:0046655">
    <property type="term" value="P:folic acid metabolic process"/>
    <property type="evidence" value="ECO:0007669"/>
    <property type="project" value="TreeGrafter"/>
</dbReference>
<dbReference type="GO" id="GO:0005829">
    <property type="term" value="C:cytosol"/>
    <property type="evidence" value="ECO:0007669"/>
    <property type="project" value="TreeGrafter"/>
</dbReference>
<protein>
    <recommendedName>
        <fullName evidence="3 8">Dihydrofolate reductase</fullName>
        <ecNumber evidence="3 8">1.5.1.3</ecNumber>
    </recommendedName>
</protein>
<keyword evidence="6 8" id="KW-0560">Oxidoreductase</keyword>
<comment type="catalytic activity">
    <reaction evidence="8">
        <text>(6S)-5,6,7,8-tetrahydrofolate + NADP(+) = 7,8-dihydrofolate + NADPH + H(+)</text>
        <dbReference type="Rhea" id="RHEA:15009"/>
        <dbReference type="ChEBI" id="CHEBI:15378"/>
        <dbReference type="ChEBI" id="CHEBI:57451"/>
        <dbReference type="ChEBI" id="CHEBI:57453"/>
        <dbReference type="ChEBI" id="CHEBI:57783"/>
        <dbReference type="ChEBI" id="CHEBI:58349"/>
        <dbReference type="EC" id="1.5.1.3"/>
    </reaction>
</comment>
<proteinExistence type="inferred from homology"/>
<keyword evidence="5 8" id="KW-0521">NADP</keyword>
<dbReference type="PANTHER" id="PTHR48069:SF3">
    <property type="entry name" value="DIHYDROFOLATE REDUCTASE"/>
    <property type="match status" value="1"/>
</dbReference>
<dbReference type="Proteomes" id="UP000242754">
    <property type="component" value="Unassembled WGS sequence"/>
</dbReference>
<evidence type="ECO:0000256" key="1">
    <source>
        <dbReference type="ARBA" id="ARBA00004903"/>
    </source>
</evidence>
<sequence>MPHRQSLYAFIGMIAGPCIAIMRQNNSMIALLWAEDENGIIGRDNTLPWHLPSDLKYFKAETLNHKIVMGRKTFEGMGKRLLPKRETVILTHQKDYAIEGATVLNNVQDVLALDKEDEMLFVIGGSEIFSLFIPYADYLYQTKIHADFEGDTYFPTIDWTDWELVESKMGPVDEHNLYEHEFKIFKRAK</sequence>
<comment type="function">
    <text evidence="7 8">Key enzyme in folate metabolism. Catalyzes an essential reaction for de novo glycine and purine synthesis, and for DNA precursor synthesis.</text>
</comment>
<evidence type="ECO:0000256" key="8">
    <source>
        <dbReference type="PIRNR" id="PIRNR000194"/>
    </source>
</evidence>